<dbReference type="CDD" id="cd00090">
    <property type="entry name" value="HTH_ARSR"/>
    <property type="match status" value="1"/>
</dbReference>
<evidence type="ECO:0000313" key="7">
    <source>
        <dbReference type="EMBL" id="GAA3073811.1"/>
    </source>
</evidence>
<dbReference type="SUPFAM" id="SSF46785">
    <property type="entry name" value="Winged helix' DNA-binding domain"/>
    <property type="match status" value="1"/>
</dbReference>
<dbReference type="InterPro" id="IPR036388">
    <property type="entry name" value="WH-like_DNA-bd_sf"/>
</dbReference>
<dbReference type="InterPro" id="IPR036390">
    <property type="entry name" value="WH_DNA-bd_sf"/>
</dbReference>
<dbReference type="PROSITE" id="PS50931">
    <property type="entry name" value="HTH_LYSR"/>
    <property type="match status" value="1"/>
</dbReference>
<dbReference type="EMBL" id="BAAAVT010000020">
    <property type="protein sequence ID" value="GAA3073811.1"/>
    <property type="molecule type" value="Genomic_DNA"/>
</dbReference>
<comment type="similarity">
    <text evidence="1">Belongs to the LysR transcriptional regulatory family.</text>
</comment>
<dbReference type="InterPro" id="IPR011991">
    <property type="entry name" value="ArsR-like_HTH"/>
</dbReference>
<dbReference type="InterPro" id="IPR000847">
    <property type="entry name" value="LysR_HTH_N"/>
</dbReference>
<gene>
    <name evidence="7" type="ORF">GCM10010529_27170</name>
</gene>
<proteinExistence type="inferred from homology"/>
<dbReference type="Gene3D" id="3.40.190.290">
    <property type="match status" value="1"/>
</dbReference>
<sequence length="302" mass="33172">MQNPHRLQMLEAVIASGSVHAAARNLNYSPATVSQHLKQLARETGLELFTREGRGIVPTEAARELVAHASGALTELRRLDRTIADLRESPAEHLAVACFSSAAQVWLPGVIEAVRAHHPQVTVEVSLNEPYGGHGRRHADLDIRNEPLDDPPEPDAPRLEGYERHPLAVDAFFVVLPPGHRLADRDVIPLQELQDEPWIDHDIYDSPTGRIISTACRAAGFAPGYVARLDDHHAALALVEAGIGLTVLPRLALTGVEERLPVRGLTAPEVRRRIVVHVRRAPQPRPVVQRALQTLMQMSARG</sequence>
<keyword evidence="8" id="KW-1185">Reference proteome</keyword>
<feature type="region of interest" description="Disordered" evidence="5">
    <location>
        <begin position="128"/>
        <end position="156"/>
    </location>
</feature>
<feature type="compositionally biased region" description="Basic and acidic residues" evidence="5">
    <location>
        <begin position="138"/>
        <end position="147"/>
    </location>
</feature>
<comment type="caution">
    <text evidence="7">The sequence shown here is derived from an EMBL/GenBank/DDBJ whole genome shotgun (WGS) entry which is preliminary data.</text>
</comment>
<reference evidence="8" key="1">
    <citation type="journal article" date="2019" name="Int. J. Syst. Evol. Microbiol.">
        <title>The Global Catalogue of Microorganisms (GCM) 10K type strain sequencing project: providing services to taxonomists for standard genome sequencing and annotation.</title>
        <authorList>
            <consortium name="The Broad Institute Genomics Platform"/>
            <consortium name="The Broad Institute Genome Sequencing Center for Infectious Disease"/>
            <person name="Wu L."/>
            <person name="Ma J."/>
        </authorList>
    </citation>
    <scope>NUCLEOTIDE SEQUENCE [LARGE SCALE GENOMIC DNA]</scope>
    <source>
        <strain evidence="8">JCM 14309</strain>
    </source>
</reference>
<keyword evidence="2" id="KW-0805">Transcription regulation</keyword>
<dbReference type="PANTHER" id="PTHR30126:SF40">
    <property type="entry name" value="HTH-TYPE TRANSCRIPTIONAL REGULATOR GLTR"/>
    <property type="match status" value="1"/>
</dbReference>
<keyword evidence="3" id="KW-0238">DNA-binding</keyword>
<organism evidence="7 8">
    <name type="scientific">Nesterenkonia aethiopica</name>
    <dbReference type="NCBI Taxonomy" id="269144"/>
    <lineage>
        <taxon>Bacteria</taxon>
        <taxon>Bacillati</taxon>
        <taxon>Actinomycetota</taxon>
        <taxon>Actinomycetes</taxon>
        <taxon>Micrococcales</taxon>
        <taxon>Micrococcaceae</taxon>
        <taxon>Nesterenkonia</taxon>
    </lineage>
</organism>
<evidence type="ECO:0000256" key="5">
    <source>
        <dbReference type="SAM" id="MobiDB-lite"/>
    </source>
</evidence>
<accession>A0ABP6M3A0</accession>
<feature type="domain" description="HTH lysR-type" evidence="6">
    <location>
        <begin position="1"/>
        <end position="59"/>
    </location>
</feature>
<dbReference type="PANTHER" id="PTHR30126">
    <property type="entry name" value="HTH-TYPE TRANSCRIPTIONAL REGULATOR"/>
    <property type="match status" value="1"/>
</dbReference>
<name>A0ABP6M3A0_9MICC</name>
<evidence type="ECO:0000256" key="3">
    <source>
        <dbReference type="ARBA" id="ARBA00023125"/>
    </source>
</evidence>
<dbReference type="Pfam" id="PF03466">
    <property type="entry name" value="LysR_substrate"/>
    <property type="match status" value="1"/>
</dbReference>
<dbReference type="Gene3D" id="1.10.10.10">
    <property type="entry name" value="Winged helix-like DNA-binding domain superfamily/Winged helix DNA-binding domain"/>
    <property type="match status" value="1"/>
</dbReference>
<dbReference type="RefSeq" id="WP_344683288.1">
    <property type="nucleotide sequence ID" value="NZ_BAAAVT010000020.1"/>
</dbReference>
<dbReference type="SUPFAM" id="SSF53850">
    <property type="entry name" value="Periplasmic binding protein-like II"/>
    <property type="match status" value="1"/>
</dbReference>
<dbReference type="InterPro" id="IPR005119">
    <property type="entry name" value="LysR_subst-bd"/>
</dbReference>
<evidence type="ECO:0000259" key="6">
    <source>
        <dbReference type="PROSITE" id="PS50931"/>
    </source>
</evidence>
<evidence type="ECO:0000256" key="4">
    <source>
        <dbReference type="ARBA" id="ARBA00023163"/>
    </source>
</evidence>
<evidence type="ECO:0000313" key="8">
    <source>
        <dbReference type="Proteomes" id="UP001500236"/>
    </source>
</evidence>
<keyword evidence="4" id="KW-0804">Transcription</keyword>
<dbReference type="Proteomes" id="UP001500236">
    <property type="component" value="Unassembled WGS sequence"/>
</dbReference>
<dbReference type="Pfam" id="PF00126">
    <property type="entry name" value="HTH_1"/>
    <property type="match status" value="1"/>
</dbReference>
<evidence type="ECO:0000256" key="1">
    <source>
        <dbReference type="ARBA" id="ARBA00009437"/>
    </source>
</evidence>
<protein>
    <submittedName>
        <fullName evidence="7">LysR family transcriptional regulator</fullName>
    </submittedName>
</protein>
<evidence type="ECO:0000256" key="2">
    <source>
        <dbReference type="ARBA" id="ARBA00023015"/>
    </source>
</evidence>